<accession>A0A178MGD7</accession>
<dbReference type="RefSeq" id="WP_066784028.1">
    <property type="nucleotide sequence ID" value="NZ_LWQS01000038.1"/>
</dbReference>
<dbReference type="AlphaFoldDB" id="A0A178MGD7"/>
<sequence>MMRDLYHHEALMPRTINERIAEAAQARLHPRPRFARRPARWLGWLLIRIGQRLLRYAVDRRTSRITYAQKAFE</sequence>
<protein>
    <submittedName>
        <fullName evidence="1">Uncharacterized protein</fullName>
    </submittedName>
</protein>
<dbReference type="Proteomes" id="UP000078287">
    <property type="component" value="Unassembled WGS sequence"/>
</dbReference>
<dbReference type="EMBL" id="LWQS01000038">
    <property type="protein sequence ID" value="OAN47207.1"/>
    <property type="molecule type" value="Genomic_DNA"/>
</dbReference>
<proteinExistence type="predicted"/>
<keyword evidence="2" id="KW-1185">Reference proteome</keyword>
<reference evidence="1 2" key="1">
    <citation type="submission" date="2016-04" db="EMBL/GenBank/DDBJ databases">
        <title>Chloroflexus islandicus sp. nov., a thermophilic filamentous anoxygenic phototrophic bacterium from geyser Strokkur (Iceland).</title>
        <authorList>
            <person name="Gaisin V.A."/>
            <person name="Kalashnikov A.M."/>
            <person name="Sukhacheva M.V."/>
            <person name="Grouzdev D.S."/>
            <person name="Ivanov T.M."/>
            <person name="Kuznetsov B."/>
            <person name="Gorlenko V.M."/>
        </authorList>
    </citation>
    <scope>NUCLEOTIDE SEQUENCE [LARGE SCALE GENOMIC DNA]</scope>
    <source>
        <strain evidence="2">isl-2</strain>
    </source>
</reference>
<evidence type="ECO:0000313" key="2">
    <source>
        <dbReference type="Proteomes" id="UP000078287"/>
    </source>
</evidence>
<evidence type="ECO:0000313" key="1">
    <source>
        <dbReference type="EMBL" id="OAN47207.1"/>
    </source>
</evidence>
<gene>
    <name evidence="1" type="ORF">A6A03_00220</name>
</gene>
<name>A0A178MGD7_9CHLR</name>
<comment type="caution">
    <text evidence="1">The sequence shown here is derived from an EMBL/GenBank/DDBJ whole genome shotgun (WGS) entry which is preliminary data.</text>
</comment>
<organism evidence="1 2">
    <name type="scientific">Chloroflexus islandicus</name>
    <dbReference type="NCBI Taxonomy" id="1707952"/>
    <lineage>
        <taxon>Bacteria</taxon>
        <taxon>Bacillati</taxon>
        <taxon>Chloroflexota</taxon>
        <taxon>Chloroflexia</taxon>
        <taxon>Chloroflexales</taxon>
        <taxon>Chloroflexineae</taxon>
        <taxon>Chloroflexaceae</taxon>
        <taxon>Chloroflexus</taxon>
    </lineage>
</organism>